<name>A0A9Q0HWL6_9POAL</name>
<dbReference type="GO" id="GO:0005886">
    <property type="term" value="C:plasma membrane"/>
    <property type="evidence" value="ECO:0007669"/>
    <property type="project" value="InterPro"/>
</dbReference>
<dbReference type="PANTHER" id="PTHR33312">
    <property type="entry name" value="MEMBRANE-ASSOCIATED KINASE REGULATOR 4-RELATED"/>
    <property type="match status" value="1"/>
</dbReference>
<evidence type="ECO:0000313" key="2">
    <source>
        <dbReference type="EMBL" id="KAJ1700635.1"/>
    </source>
</evidence>
<feature type="region of interest" description="Disordered" evidence="1">
    <location>
        <begin position="1"/>
        <end position="41"/>
    </location>
</feature>
<dbReference type="AlphaFoldDB" id="A0A9Q0HWL6"/>
<dbReference type="InterPro" id="IPR039620">
    <property type="entry name" value="BKI1/MAKR1/3/4"/>
</dbReference>
<proteinExistence type="predicted"/>
<gene>
    <name evidence="2" type="ORF">LUZ63_000414</name>
</gene>
<dbReference type="Proteomes" id="UP001151287">
    <property type="component" value="Unassembled WGS sequence"/>
</dbReference>
<sequence length="286" mass="31924">MESPNHAQIREKGKEIKDKVSSPPPPSSSSSPSLDFSFTTSLHPTTPPLTPLLNITNNCTNNASTSSLARIDLSPADKIFLGGQILPLQAVSHTKVSPRNSCSSAENFTLPLDRIESDLSQRYRIANYSNKSETSRTKLKPLSDILRIGNWRAKTEQTEVRNDNRTKASKKRLELGQVLKRFVSMVENIFSYNRREKERRDLQKRPHSFSVHSNPRERDRWRKRRGQRSAPASMRGSPSHSGHFSMASINKLSSSSDESTMEELQNAIEAAIAHCKSSIGAKGGQV</sequence>
<feature type="compositionally biased region" description="Low complexity" evidence="1">
    <location>
        <begin position="28"/>
        <end position="41"/>
    </location>
</feature>
<dbReference type="OrthoDB" id="1709800at2759"/>
<dbReference type="EMBL" id="JAMQYH010000001">
    <property type="protein sequence ID" value="KAJ1700635.1"/>
    <property type="molecule type" value="Genomic_DNA"/>
</dbReference>
<comment type="caution">
    <text evidence="2">The sequence shown here is derived from an EMBL/GenBank/DDBJ whole genome shotgun (WGS) entry which is preliminary data.</text>
</comment>
<evidence type="ECO:0008006" key="4">
    <source>
        <dbReference type="Google" id="ProtNLM"/>
    </source>
</evidence>
<feature type="compositionally biased region" description="Polar residues" evidence="1">
    <location>
        <begin position="236"/>
        <end position="246"/>
    </location>
</feature>
<evidence type="ECO:0000313" key="3">
    <source>
        <dbReference type="Proteomes" id="UP001151287"/>
    </source>
</evidence>
<protein>
    <recommendedName>
        <fullName evidence="4">BRI1 kinase inhibitor 1</fullName>
    </recommendedName>
</protein>
<organism evidence="2 3">
    <name type="scientific">Rhynchospora breviuscula</name>
    <dbReference type="NCBI Taxonomy" id="2022672"/>
    <lineage>
        <taxon>Eukaryota</taxon>
        <taxon>Viridiplantae</taxon>
        <taxon>Streptophyta</taxon>
        <taxon>Embryophyta</taxon>
        <taxon>Tracheophyta</taxon>
        <taxon>Spermatophyta</taxon>
        <taxon>Magnoliopsida</taxon>
        <taxon>Liliopsida</taxon>
        <taxon>Poales</taxon>
        <taxon>Cyperaceae</taxon>
        <taxon>Cyperoideae</taxon>
        <taxon>Rhynchosporeae</taxon>
        <taxon>Rhynchospora</taxon>
    </lineage>
</organism>
<feature type="region of interest" description="Disordered" evidence="1">
    <location>
        <begin position="197"/>
        <end position="246"/>
    </location>
</feature>
<feature type="compositionally biased region" description="Basic and acidic residues" evidence="1">
    <location>
        <begin position="8"/>
        <end position="20"/>
    </location>
</feature>
<evidence type="ECO:0000256" key="1">
    <source>
        <dbReference type="SAM" id="MobiDB-lite"/>
    </source>
</evidence>
<dbReference type="PANTHER" id="PTHR33312:SF19">
    <property type="entry name" value="BRI1 KINASE INHIBITOR 1"/>
    <property type="match status" value="1"/>
</dbReference>
<keyword evidence="3" id="KW-1185">Reference proteome</keyword>
<dbReference type="GO" id="GO:0019210">
    <property type="term" value="F:kinase inhibitor activity"/>
    <property type="evidence" value="ECO:0007669"/>
    <property type="project" value="InterPro"/>
</dbReference>
<reference evidence="2" key="1">
    <citation type="journal article" date="2022" name="Cell">
        <title>Repeat-based holocentromeres influence genome architecture and karyotype evolution.</title>
        <authorList>
            <person name="Hofstatter P.G."/>
            <person name="Thangavel G."/>
            <person name="Lux T."/>
            <person name="Neumann P."/>
            <person name="Vondrak T."/>
            <person name="Novak P."/>
            <person name="Zhang M."/>
            <person name="Costa L."/>
            <person name="Castellani M."/>
            <person name="Scott A."/>
            <person name="Toegelov H."/>
            <person name="Fuchs J."/>
            <person name="Mata-Sucre Y."/>
            <person name="Dias Y."/>
            <person name="Vanzela A.L.L."/>
            <person name="Huettel B."/>
            <person name="Almeida C.C.S."/>
            <person name="Simkova H."/>
            <person name="Souza G."/>
            <person name="Pedrosa-Harand A."/>
            <person name="Macas J."/>
            <person name="Mayer K.F.X."/>
            <person name="Houben A."/>
            <person name="Marques A."/>
        </authorList>
    </citation>
    <scope>NUCLEOTIDE SEQUENCE</scope>
    <source>
        <strain evidence="2">RhyBre1mFocal</strain>
    </source>
</reference>
<accession>A0A9Q0HWL6</accession>